<dbReference type="GO" id="GO:0009073">
    <property type="term" value="P:aromatic amino acid family biosynthetic process"/>
    <property type="evidence" value="ECO:0007669"/>
    <property type="project" value="UniProtKB-KW"/>
</dbReference>
<dbReference type="Pfam" id="PF01264">
    <property type="entry name" value="Chorismate_synt"/>
    <property type="match status" value="1"/>
</dbReference>
<evidence type="ECO:0000256" key="11">
    <source>
        <dbReference type="HAMAP-Rule" id="MF_00300"/>
    </source>
</evidence>
<dbReference type="SUPFAM" id="SSF103263">
    <property type="entry name" value="Chorismate synthase, AroC"/>
    <property type="match status" value="1"/>
</dbReference>
<keyword evidence="5 11" id="KW-0285">Flavoprotein</keyword>
<protein>
    <recommendedName>
        <fullName evidence="3 11">Chorismate synthase</fullName>
        <shortName evidence="11">CS</shortName>
        <ecNumber evidence="3 11">4.2.3.5</ecNumber>
    </recommendedName>
    <alternativeName>
        <fullName evidence="11">5-enolpyruvylshikimate-3-phosphate phospholyase</fullName>
    </alternativeName>
</protein>
<comment type="subunit">
    <text evidence="11">Homotetramer.</text>
</comment>
<evidence type="ECO:0000256" key="8">
    <source>
        <dbReference type="ARBA" id="ARBA00022857"/>
    </source>
</evidence>
<dbReference type="PANTHER" id="PTHR21085:SF0">
    <property type="entry name" value="CHORISMATE SYNTHASE"/>
    <property type="match status" value="1"/>
</dbReference>
<dbReference type="GO" id="GO:0009423">
    <property type="term" value="P:chorismate biosynthetic process"/>
    <property type="evidence" value="ECO:0007669"/>
    <property type="project" value="UniProtKB-UniRule"/>
</dbReference>
<dbReference type="CDD" id="cd07304">
    <property type="entry name" value="Chorismate_synthase"/>
    <property type="match status" value="1"/>
</dbReference>
<feature type="binding site" evidence="11">
    <location>
        <begin position="125"/>
        <end position="127"/>
    </location>
    <ligand>
        <name>FMN</name>
        <dbReference type="ChEBI" id="CHEBI:58210"/>
    </ligand>
</feature>
<dbReference type="Gene3D" id="3.60.150.10">
    <property type="entry name" value="Chorismate synthase AroC"/>
    <property type="match status" value="1"/>
</dbReference>
<dbReference type="RefSeq" id="WP_186852570.1">
    <property type="nucleotide sequence ID" value="NZ_JACOPO010000003.1"/>
</dbReference>
<comment type="catalytic activity">
    <reaction evidence="11">
        <text>5-O-(1-carboxyvinyl)-3-phosphoshikimate = chorismate + phosphate</text>
        <dbReference type="Rhea" id="RHEA:21020"/>
        <dbReference type="ChEBI" id="CHEBI:29748"/>
        <dbReference type="ChEBI" id="CHEBI:43474"/>
        <dbReference type="ChEBI" id="CHEBI:57701"/>
        <dbReference type="EC" id="4.2.3.5"/>
    </reaction>
</comment>
<evidence type="ECO:0000256" key="1">
    <source>
        <dbReference type="ARBA" id="ARBA00005044"/>
    </source>
</evidence>
<keyword evidence="10 11" id="KW-0456">Lyase</keyword>
<dbReference type="NCBIfam" id="NF003793">
    <property type="entry name" value="PRK05382.1"/>
    <property type="match status" value="1"/>
</dbReference>
<keyword evidence="7 11" id="KW-0274">FAD</keyword>
<comment type="caution">
    <text evidence="12">The sequence shown here is derived from an EMBL/GenBank/DDBJ whole genome shotgun (WGS) entry which is preliminary data.</text>
</comment>
<evidence type="ECO:0000256" key="7">
    <source>
        <dbReference type="ARBA" id="ARBA00022827"/>
    </source>
</evidence>
<dbReference type="EC" id="4.2.3.5" evidence="3 11"/>
<dbReference type="NCBIfam" id="TIGR00033">
    <property type="entry name" value="aroC"/>
    <property type="match status" value="1"/>
</dbReference>
<reference evidence="12" key="1">
    <citation type="submission" date="2020-08" db="EMBL/GenBank/DDBJ databases">
        <title>Genome public.</title>
        <authorList>
            <person name="Liu C."/>
            <person name="Sun Q."/>
        </authorList>
    </citation>
    <scope>NUCLEOTIDE SEQUENCE</scope>
    <source>
        <strain evidence="12">NSJ-23</strain>
    </source>
</reference>
<evidence type="ECO:0000256" key="6">
    <source>
        <dbReference type="ARBA" id="ARBA00022643"/>
    </source>
</evidence>
<keyword evidence="4 11" id="KW-0028">Amino-acid biosynthesis</keyword>
<keyword evidence="8 11" id="KW-0521">NADP</keyword>
<dbReference type="GO" id="GO:0005829">
    <property type="term" value="C:cytosol"/>
    <property type="evidence" value="ECO:0007669"/>
    <property type="project" value="TreeGrafter"/>
</dbReference>
<dbReference type="InterPro" id="IPR020541">
    <property type="entry name" value="Chorismate_synthase_CS"/>
</dbReference>
<dbReference type="PANTHER" id="PTHR21085">
    <property type="entry name" value="CHORISMATE SYNTHASE"/>
    <property type="match status" value="1"/>
</dbReference>
<evidence type="ECO:0000256" key="10">
    <source>
        <dbReference type="ARBA" id="ARBA00023239"/>
    </source>
</evidence>
<accession>A0A8J6J8N0</accession>
<sequence>MASYFGKHIHISIFGQSHSQVIGVTVDGLPAGESVDLEGLQRFLHRRAPGWDTTATARKEGDIPSILCGLLEGETCGAPLTAIIENTNIRSQDYNDLCDKPRPAHADFTAQIKYGGHQDVRGGGHFSGRLTAPLCIAGGICAQLLSRRGIAIGAHIRFIAQIEDKPFDPLGEQTEVLRRVQAASFPVLDPNVEEPMRAVILQAQREGDSVGGVVECMVTGLPAGVGSPMFQGLESQLAAALFAIPAVKGVEFGTGFQCANLRGSENNDPFILEDGAIRTETNHAGGILGGISNGMPILFRVAFKPTPSIAQSQRTVRLSTHTEEELHITGRHDPCIVPRAVPVVEAVAAAVVLDALLDQNTDHI</sequence>
<dbReference type="InterPro" id="IPR035904">
    <property type="entry name" value="Chorismate_synth_AroC_sf"/>
</dbReference>
<evidence type="ECO:0000313" key="12">
    <source>
        <dbReference type="EMBL" id="MBC5722442.1"/>
    </source>
</evidence>
<dbReference type="GO" id="GO:0010181">
    <property type="term" value="F:FMN binding"/>
    <property type="evidence" value="ECO:0007669"/>
    <property type="project" value="TreeGrafter"/>
</dbReference>
<dbReference type="AlphaFoldDB" id="A0A8J6J8N0"/>
<feature type="binding site" evidence="11">
    <location>
        <begin position="304"/>
        <end position="308"/>
    </location>
    <ligand>
        <name>FMN</name>
        <dbReference type="ChEBI" id="CHEBI:58210"/>
    </ligand>
</feature>
<dbReference type="PROSITE" id="PS00789">
    <property type="entry name" value="CHORISMATE_SYNTHASE_3"/>
    <property type="match status" value="1"/>
</dbReference>
<evidence type="ECO:0000313" key="13">
    <source>
        <dbReference type="Proteomes" id="UP000628736"/>
    </source>
</evidence>
<comment type="similarity">
    <text evidence="2 11">Belongs to the chorismate synthase family.</text>
</comment>
<dbReference type="GO" id="GO:0004107">
    <property type="term" value="F:chorismate synthase activity"/>
    <property type="evidence" value="ECO:0007669"/>
    <property type="project" value="UniProtKB-UniRule"/>
</dbReference>
<dbReference type="InterPro" id="IPR000453">
    <property type="entry name" value="Chorismate_synth"/>
</dbReference>
<name>A0A8J6J8N0_9FIRM</name>
<gene>
    <name evidence="11 12" type="primary">aroC</name>
    <name evidence="12" type="ORF">H8S11_06415</name>
</gene>
<keyword evidence="9 11" id="KW-0057">Aromatic amino acid biosynthesis</keyword>
<feature type="binding site" evidence="11">
    <location>
        <position position="331"/>
    </location>
    <ligand>
        <name>FMN</name>
        <dbReference type="ChEBI" id="CHEBI:58210"/>
    </ligand>
</feature>
<comment type="caution">
    <text evidence="11">Lacks conserved residue(s) required for the propagation of feature annotation.</text>
</comment>
<evidence type="ECO:0000256" key="5">
    <source>
        <dbReference type="ARBA" id="ARBA00022630"/>
    </source>
</evidence>
<feature type="binding site" evidence="11">
    <location>
        <position position="289"/>
    </location>
    <ligand>
        <name>FMN</name>
        <dbReference type="ChEBI" id="CHEBI:58210"/>
    </ligand>
</feature>
<comment type="pathway">
    <text evidence="1 11">Metabolic intermediate biosynthesis; chorismate biosynthesis; chorismate from D-erythrose 4-phosphate and phosphoenolpyruvate: step 7/7.</text>
</comment>
<dbReference type="GO" id="GO:0008652">
    <property type="term" value="P:amino acid biosynthetic process"/>
    <property type="evidence" value="ECO:0007669"/>
    <property type="project" value="UniProtKB-KW"/>
</dbReference>
<dbReference type="Proteomes" id="UP000628736">
    <property type="component" value="Unassembled WGS sequence"/>
</dbReference>
<dbReference type="HAMAP" id="MF_00300">
    <property type="entry name" value="Chorismate_synth"/>
    <property type="match status" value="1"/>
</dbReference>
<organism evidence="12 13">
    <name type="scientific">Flintibacter hominis</name>
    <dbReference type="NCBI Taxonomy" id="2763048"/>
    <lineage>
        <taxon>Bacteria</taxon>
        <taxon>Bacillati</taxon>
        <taxon>Bacillota</taxon>
        <taxon>Clostridia</taxon>
        <taxon>Eubacteriales</taxon>
        <taxon>Flintibacter</taxon>
    </lineage>
</organism>
<evidence type="ECO:0000256" key="9">
    <source>
        <dbReference type="ARBA" id="ARBA00023141"/>
    </source>
</evidence>
<evidence type="ECO:0000256" key="4">
    <source>
        <dbReference type="ARBA" id="ARBA00022605"/>
    </source>
</evidence>
<comment type="function">
    <text evidence="11">Catalyzes the anti-1,4-elimination of the C-3 phosphate and the C-6 proR hydrogen from 5-enolpyruvylshikimate-3-phosphate (EPSP) to yield chorismate, which is the branch point compound that serves as the starting substrate for the three terminal pathways of aromatic amino acid biosynthesis. This reaction introduces a second double bond into the aromatic ring system.</text>
</comment>
<evidence type="ECO:0000256" key="2">
    <source>
        <dbReference type="ARBA" id="ARBA00008014"/>
    </source>
</evidence>
<keyword evidence="13" id="KW-1185">Reference proteome</keyword>
<proteinExistence type="inferred from homology"/>
<keyword evidence="6 11" id="KW-0288">FMN</keyword>
<dbReference type="UniPathway" id="UPA00053">
    <property type="reaction ID" value="UER00090"/>
</dbReference>
<comment type="cofactor">
    <cofactor evidence="11">
        <name>FMNH2</name>
        <dbReference type="ChEBI" id="CHEBI:57618"/>
    </cofactor>
    <text evidence="11">Reduced FMN (FMNH(2)).</text>
</comment>
<dbReference type="PIRSF" id="PIRSF001456">
    <property type="entry name" value="Chorismate_synth"/>
    <property type="match status" value="1"/>
</dbReference>
<feature type="binding site" evidence="11">
    <location>
        <position position="47"/>
    </location>
    <ligand>
        <name>NADP(+)</name>
        <dbReference type="ChEBI" id="CHEBI:58349"/>
    </ligand>
</feature>
<evidence type="ECO:0000256" key="3">
    <source>
        <dbReference type="ARBA" id="ARBA00013036"/>
    </source>
</evidence>
<dbReference type="EMBL" id="JACOPO010000003">
    <property type="protein sequence ID" value="MBC5722442.1"/>
    <property type="molecule type" value="Genomic_DNA"/>
</dbReference>